<comment type="catalytic activity">
    <reaction evidence="7">
        <text>L-seryl-[protein] + ATP = O-phospho-L-seryl-[protein] + ADP + H(+)</text>
        <dbReference type="Rhea" id="RHEA:17989"/>
        <dbReference type="Rhea" id="RHEA-COMP:9863"/>
        <dbReference type="Rhea" id="RHEA-COMP:11604"/>
        <dbReference type="ChEBI" id="CHEBI:15378"/>
        <dbReference type="ChEBI" id="CHEBI:29999"/>
        <dbReference type="ChEBI" id="CHEBI:30616"/>
        <dbReference type="ChEBI" id="CHEBI:83421"/>
        <dbReference type="ChEBI" id="CHEBI:456216"/>
        <dbReference type="EC" id="2.7.11.1"/>
    </reaction>
</comment>
<dbReference type="PANTHER" id="PTHR35526">
    <property type="entry name" value="ANTI-SIGMA-F FACTOR RSBW-RELATED"/>
    <property type="match status" value="1"/>
</dbReference>
<evidence type="ECO:0000256" key="5">
    <source>
        <dbReference type="ARBA" id="ARBA00022840"/>
    </source>
</evidence>
<name>A0ABW4KG73_9BACI</name>
<keyword evidence="5 7" id="KW-0067">ATP-binding</keyword>
<dbReference type="PANTHER" id="PTHR35526:SF3">
    <property type="entry name" value="ANTI-SIGMA-F FACTOR RSBW"/>
    <property type="match status" value="1"/>
</dbReference>
<dbReference type="Pfam" id="PF13581">
    <property type="entry name" value="HATPase_c_2"/>
    <property type="match status" value="1"/>
</dbReference>
<dbReference type="InterPro" id="IPR036890">
    <property type="entry name" value="HATPase_C_sf"/>
</dbReference>
<keyword evidence="3 7" id="KW-0547">Nucleotide-binding</keyword>
<dbReference type="Gene3D" id="3.30.565.10">
    <property type="entry name" value="Histidine kinase-like ATPase, C-terminal domain"/>
    <property type="match status" value="1"/>
</dbReference>
<evidence type="ECO:0000256" key="4">
    <source>
        <dbReference type="ARBA" id="ARBA00022777"/>
    </source>
</evidence>
<evidence type="ECO:0000313" key="10">
    <source>
        <dbReference type="Proteomes" id="UP001597301"/>
    </source>
</evidence>
<evidence type="ECO:0000256" key="6">
    <source>
        <dbReference type="ARBA" id="ARBA00022969"/>
    </source>
</evidence>
<comment type="catalytic activity">
    <reaction evidence="7">
        <text>L-threonyl-[protein] + ATP = O-phospho-L-threonyl-[protein] + ADP + H(+)</text>
        <dbReference type="Rhea" id="RHEA:46608"/>
        <dbReference type="Rhea" id="RHEA-COMP:11060"/>
        <dbReference type="Rhea" id="RHEA-COMP:11605"/>
        <dbReference type="ChEBI" id="CHEBI:15378"/>
        <dbReference type="ChEBI" id="CHEBI:30013"/>
        <dbReference type="ChEBI" id="CHEBI:30616"/>
        <dbReference type="ChEBI" id="CHEBI:61977"/>
        <dbReference type="ChEBI" id="CHEBI:456216"/>
        <dbReference type="EC" id="2.7.11.1"/>
    </reaction>
</comment>
<dbReference type="RefSeq" id="WP_380773804.1">
    <property type="nucleotide sequence ID" value="NZ_JBHUEO010000026.1"/>
</dbReference>
<gene>
    <name evidence="7 9" type="primary">spoIIAB</name>
    <name evidence="9" type="ORF">ACFSCZ_10125</name>
</gene>
<organism evidence="9 10">
    <name type="scientific">Siminovitchia sediminis</name>
    <dbReference type="NCBI Taxonomy" id="1274353"/>
    <lineage>
        <taxon>Bacteria</taxon>
        <taxon>Bacillati</taxon>
        <taxon>Bacillota</taxon>
        <taxon>Bacilli</taxon>
        <taxon>Bacillales</taxon>
        <taxon>Bacillaceae</taxon>
        <taxon>Siminovitchia</taxon>
    </lineage>
</organism>
<comment type="function">
    <text evidence="7">Binds to sigma F and blocks its ability to form an RNA polymerase holoenzyme (E-sigma F). Phosphorylates SpoIIAA on a serine residue. This phosphorylation may enable SpoIIAA to act as an anti-anti-sigma factor that counteracts SpoIIAB and thus releases sigma F from inhibition.</text>
</comment>
<evidence type="ECO:0000256" key="7">
    <source>
        <dbReference type="HAMAP-Rule" id="MF_00637"/>
    </source>
</evidence>
<keyword evidence="6 7" id="KW-0749">Sporulation</keyword>
<evidence type="ECO:0000256" key="2">
    <source>
        <dbReference type="ARBA" id="ARBA00022679"/>
    </source>
</evidence>
<dbReference type="InterPro" id="IPR050267">
    <property type="entry name" value="Anti-sigma-factor_SerPK"/>
</dbReference>
<evidence type="ECO:0000313" key="9">
    <source>
        <dbReference type="EMBL" id="MFD1707087.1"/>
    </source>
</evidence>
<evidence type="ECO:0000256" key="3">
    <source>
        <dbReference type="ARBA" id="ARBA00022741"/>
    </source>
</evidence>
<keyword evidence="4 7" id="KW-0418">Kinase</keyword>
<sequence>MRNEMQIQFSALSQNESFARVTVAAFIAQLDPTLDEMTEIKTVVSEAVTNAIIHGYEQNPAGIVTISAVIEDGKIDLVIKDTGVGISDIDEARQPLFTTKPEMERSGMGFTIMENFTDHLEIQSEPGTGTTIRLIKYVTKNKALCN</sequence>
<keyword evidence="2 7" id="KW-0808">Transferase</keyword>
<evidence type="ECO:0000259" key="8">
    <source>
        <dbReference type="SMART" id="SM00387"/>
    </source>
</evidence>
<reference evidence="10" key="1">
    <citation type="journal article" date="2019" name="Int. J. Syst. Evol. Microbiol.">
        <title>The Global Catalogue of Microorganisms (GCM) 10K type strain sequencing project: providing services to taxonomists for standard genome sequencing and annotation.</title>
        <authorList>
            <consortium name="The Broad Institute Genomics Platform"/>
            <consortium name="The Broad Institute Genome Sequencing Center for Infectious Disease"/>
            <person name="Wu L."/>
            <person name="Ma J."/>
        </authorList>
    </citation>
    <scope>NUCLEOTIDE SEQUENCE [LARGE SCALE GENOMIC DNA]</scope>
    <source>
        <strain evidence="10">CGMCC 1.12295</strain>
    </source>
</reference>
<dbReference type="InterPro" id="IPR003594">
    <property type="entry name" value="HATPase_dom"/>
</dbReference>
<keyword evidence="1 7" id="KW-0723">Serine/threonine-protein kinase</keyword>
<dbReference type="NCBIfam" id="TIGR01925">
    <property type="entry name" value="spIIAB"/>
    <property type="match status" value="1"/>
</dbReference>
<comment type="similarity">
    <text evidence="7">Belongs to the anti-sigma-factor family.</text>
</comment>
<feature type="domain" description="Histidine kinase/HSP90-like ATPase" evidence="8">
    <location>
        <begin position="35"/>
        <end position="140"/>
    </location>
</feature>
<dbReference type="SUPFAM" id="SSF55874">
    <property type="entry name" value="ATPase domain of HSP90 chaperone/DNA topoisomerase II/histidine kinase"/>
    <property type="match status" value="1"/>
</dbReference>
<dbReference type="Proteomes" id="UP001597301">
    <property type="component" value="Unassembled WGS sequence"/>
</dbReference>
<proteinExistence type="inferred from homology"/>
<dbReference type="InterPro" id="IPR010194">
    <property type="entry name" value="Anti-sigma_F"/>
</dbReference>
<keyword evidence="10" id="KW-1185">Reference proteome</keyword>
<dbReference type="GO" id="GO:0004674">
    <property type="term" value="F:protein serine/threonine kinase activity"/>
    <property type="evidence" value="ECO:0007669"/>
    <property type="project" value="UniProtKB-EC"/>
</dbReference>
<protein>
    <recommendedName>
        <fullName evidence="7">Anti-sigma F factor</fullName>
        <ecNumber evidence="7">2.7.11.1</ecNumber>
    </recommendedName>
    <alternativeName>
        <fullName evidence="7">Stage II sporulation protein AB</fullName>
    </alternativeName>
</protein>
<evidence type="ECO:0000256" key="1">
    <source>
        <dbReference type="ARBA" id="ARBA00022527"/>
    </source>
</evidence>
<dbReference type="EMBL" id="JBHUEO010000026">
    <property type="protein sequence ID" value="MFD1707087.1"/>
    <property type="molecule type" value="Genomic_DNA"/>
</dbReference>
<dbReference type="SMART" id="SM00387">
    <property type="entry name" value="HATPase_c"/>
    <property type="match status" value="1"/>
</dbReference>
<dbReference type="HAMAP" id="MF_00637">
    <property type="entry name" value="Anti_sigma_F"/>
    <property type="match status" value="1"/>
</dbReference>
<comment type="caution">
    <text evidence="9">The sequence shown here is derived from an EMBL/GenBank/DDBJ whole genome shotgun (WGS) entry which is preliminary data.</text>
</comment>
<accession>A0ABW4KG73</accession>
<dbReference type="EC" id="2.7.11.1" evidence="7"/>